<evidence type="ECO:0000256" key="1">
    <source>
        <dbReference type="ARBA" id="ARBA00004651"/>
    </source>
</evidence>
<evidence type="ECO:0000256" key="8">
    <source>
        <dbReference type="SAM" id="Phobius"/>
    </source>
</evidence>
<evidence type="ECO:0000256" key="2">
    <source>
        <dbReference type="ARBA" id="ARBA00010663"/>
    </source>
</evidence>
<feature type="transmembrane region" description="Helical" evidence="8">
    <location>
        <begin position="489"/>
        <end position="512"/>
    </location>
</feature>
<keyword evidence="4 8" id="KW-0812">Transmembrane</keyword>
<dbReference type="InterPro" id="IPR000276">
    <property type="entry name" value="GPCR_Rhodpsn"/>
</dbReference>
<dbReference type="PRINTS" id="PR00237">
    <property type="entry name" value="GPCRRHODOPSN"/>
</dbReference>
<feature type="compositionally biased region" description="Basic residues" evidence="7">
    <location>
        <begin position="90"/>
        <end position="101"/>
    </location>
</feature>
<dbReference type="InterPro" id="IPR053729">
    <property type="entry name" value="MAD2L1BP_domain_sf"/>
</dbReference>
<dbReference type="Gene3D" id="3.30.900.20">
    <property type="match status" value="1"/>
</dbReference>
<keyword evidence="3" id="KW-1003">Cell membrane</keyword>
<proteinExistence type="inferred from homology"/>
<dbReference type="SUPFAM" id="SSF81321">
    <property type="entry name" value="Family A G protein-coupled receptor-like"/>
    <property type="match status" value="1"/>
</dbReference>
<reference evidence="10" key="1">
    <citation type="submission" date="2020-11" db="EMBL/GenBank/DDBJ databases">
        <authorList>
            <person name="Tran Van P."/>
        </authorList>
    </citation>
    <scope>NUCLEOTIDE SEQUENCE</scope>
</reference>
<evidence type="ECO:0000256" key="4">
    <source>
        <dbReference type="ARBA" id="ARBA00022692"/>
    </source>
</evidence>
<feature type="transmembrane region" description="Helical" evidence="8">
    <location>
        <begin position="325"/>
        <end position="347"/>
    </location>
</feature>
<evidence type="ECO:0000259" key="9">
    <source>
        <dbReference type="PROSITE" id="PS50262"/>
    </source>
</evidence>
<evidence type="ECO:0000256" key="6">
    <source>
        <dbReference type="ARBA" id="ARBA00023136"/>
    </source>
</evidence>
<feature type="transmembrane region" description="Helical" evidence="8">
    <location>
        <begin position="452"/>
        <end position="477"/>
    </location>
</feature>
<evidence type="ECO:0000256" key="3">
    <source>
        <dbReference type="ARBA" id="ARBA00022475"/>
    </source>
</evidence>
<gene>
    <name evidence="10" type="ORF">DSTB1V02_LOCUS10436</name>
</gene>
<feature type="compositionally biased region" description="Low complexity" evidence="7">
    <location>
        <begin position="552"/>
        <end position="567"/>
    </location>
</feature>
<feature type="transmembrane region" description="Helical" evidence="8">
    <location>
        <begin position="410"/>
        <end position="432"/>
    </location>
</feature>
<dbReference type="EMBL" id="LR902513">
    <property type="protein sequence ID" value="CAD7250666.1"/>
    <property type="molecule type" value="Genomic_DNA"/>
</dbReference>
<protein>
    <recommendedName>
        <fullName evidence="9">G-protein coupled receptors family 1 profile domain-containing protein</fullName>
    </recommendedName>
</protein>
<evidence type="ECO:0000256" key="7">
    <source>
        <dbReference type="SAM" id="MobiDB-lite"/>
    </source>
</evidence>
<name>A0A7R9AB61_9CRUS</name>
<dbReference type="GO" id="GO:0004930">
    <property type="term" value="F:G protein-coupled receptor activity"/>
    <property type="evidence" value="ECO:0007669"/>
    <property type="project" value="InterPro"/>
</dbReference>
<dbReference type="PANTHER" id="PTHR22750">
    <property type="entry name" value="G-PROTEIN COUPLED RECEPTOR"/>
    <property type="match status" value="1"/>
</dbReference>
<comment type="subcellular location">
    <subcellularLocation>
        <location evidence="1">Cell membrane</location>
        <topology evidence="1">Multi-pass membrane protein</topology>
    </subcellularLocation>
</comment>
<comment type="similarity">
    <text evidence="2">Belongs to the G-protein coupled receptor 1 family.</text>
</comment>
<evidence type="ECO:0000313" key="11">
    <source>
        <dbReference type="Proteomes" id="UP000677054"/>
    </source>
</evidence>
<keyword evidence="5 8" id="KW-1133">Transmembrane helix</keyword>
<evidence type="ECO:0000313" key="10">
    <source>
        <dbReference type="EMBL" id="CAD7250666.1"/>
    </source>
</evidence>
<keyword evidence="6 8" id="KW-0472">Membrane</keyword>
<dbReference type="Proteomes" id="UP000677054">
    <property type="component" value="Unassembled WGS sequence"/>
</dbReference>
<organism evidence="10">
    <name type="scientific">Darwinula stevensoni</name>
    <dbReference type="NCBI Taxonomy" id="69355"/>
    <lineage>
        <taxon>Eukaryota</taxon>
        <taxon>Metazoa</taxon>
        <taxon>Ecdysozoa</taxon>
        <taxon>Arthropoda</taxon>
        <taxon>Crustacea</taxon>
        <taxon>Oligostraca</taxon>
        <taxon>Ostracoda</taxon>
        <taxon>Podocopa</taxon>
        <taxon>Podocopida</taxon>
        <taxon>Darwinulocopina</taxon>
        <taxon>Darwinuloidea</taxon>
        <taxon>Darwinulidae</taxon>
        <taxon>Darwinula</taxon>
    </lineage>
</organism>
<keyword evidence="11" id="KW-1185">Reference proteome</keyword>
<feature type="region of interest" description="Disordered" evidence="7">
    <location>
        <begin position="547"/>
        <end position="567"/>
    </location>
</feature>
<dbReference type="EMBL" id="CAJPEV010002996">
    <property type="protein sequence ID" value="CAG0898630.1"/>
    <property type="molecule type" value="Genomic_DNA"/>
</dbReference>
<dbReference type="OrthoDB" id="10011551at2759"/>
<dbReference type="InterPro" id="IPR017452">
    <property type="entry name" value="GPCR_Rhodpsn_7TM"/>
</dbReference>
<sequence>MKYVLWMRNQIPMSVDELAREMNRTTVEYVTASKPSLSGVSTQCQPDVRPNSPSDFAPSWNSSAFSPHGDIKSCDIPMRGSNSEDCSTRRKDHVTRKKRQKANQMNGRYLRDIMRVTGDISRMLKDIDEVISLFSASMEELMIVLGSTIFTPKEMYSIASPMQTSWQQAAEVRGCVLRQLFRHLVTSEELNKVFSKPLTRTNMYIMLKLNEVLHEKAGNAGLISRPHFSKEAQMKKKRVHHVELSLQRRASVCVCVIGKTVSLDIRPLLPEKSRSKRSPVMDEGDGSGTSGREDAPYLLYDILIPIVTSLIIVLNGGVLVSTAKITLRGLIVGSIMASAFSVVMVSADRLISIVCPLTYSQHMNGRRAGVCIGVIWLLAFVFGFLPALGWREPGVATHCIYVLIATRSCLIFVTVMGILVPFSTIAIIYAVVLVRACKKRRVKSKFRRRAFLVVLAIVGAFFVTWMPYFLATLVYAACGREGCKSVVSALATVLPVLGQVNSLLNPVIYAWWHKGFRDFVKNRTGTCCERAKRRVLPSKPTQEFSLPVRARGSSSSLSKGSSQETHL</sequence>
<feature type="domain" description="G-protein coupled receptors family 1 profile" evidence="9">
    <location>
        <begin position="337"/>
        <end position="509"/>
    </location>
</feature>
<dbReference type="Gene3D" id="1.20.1070.10">
    <property type="entry name" value="Rhodopsin 7-helix transmembrane proteins"/>
    <property type="match status" value="1"/>
</dbReference>
<accession>A0A7R9AB61</accession>
<feature type="compositionally biased region" description="Polar residues" evidence="7">
    <location>
        <begin position="38"/>
        <end position="65"/>
    </location>
</feature>
<dbReference type="Pfam" id="PF00001">
    <property type="entry name" value="7tm_1"/>
    <property type="match status" value="1"/>
</dbReference>
<dbReference type="PROSITE" id="PS50262">
    <property type="entry name" value="G_PROTEIN_RECEP_F1_2"/>
    <property type="match status" value="1"/>
</dbReference>
<feature type="region of interest" description="Disordered" evidence="7">
    <location>
        <begin position="38"/>
        <end position="102"/>
    </location>
</feature>
<dbReference type="AlphaFoldDB" id="A0A7R9AB61"/>
<feature type="transmembrane region" description="Helical" evidence="8">
    <location>
        <begin position="297"/>
        <end position="319"/>
    </location>
</feature>
<feature type="transmembrane region" description="Helical" evidence="8">
    <location>
        <begin position="368"/>
        <end position="390"/>
    </location>
</feature>
<evidence type="ECO:0000256" key="5">
    <source>
        <dbReference type="ARBA" id="ARBA00022989"/>
    </source>
</evidence>
<dbReference type="GO" id="GO:0005886">
    <property type="term" value="C:plasma membrane"/>
    <property type="evidence" value="ECO:0007669"/>
    <property type="project" value="UniProtKB-SubCell"/>
</dbReference>